<dbReference type="AlphaFoldDB" id="A0A7C1JWT6"/>
<gene>
    <name evidence="7" type="ORF">ENQ20_09590</name>
</gene>
<accession>A0A7C1JWT6</accession>
<feature type="domain" description="ABC transmembrane type-1" evidence="6">
    <location>
        <begin position="49"/>
        <end position="243"/>
    </location>
</feature>
<dbReference type="InterPro" id="IPR000515">
    <property type="entry name" value="MetI-like"/>
</dbReference>
<comment type="caution">
    <text evidence="7">The sequence shown here is derived from an EMBL/GenBank/DDBJ whole genome shotgun (WGS) entry which is preliminary data.</text>
</comment>
<feature type="transmembrane region" description="Helical" evidence="5">
    <location>
        <begin position="55"/>
        <end position="79"/>
    </location>
</feature>
<dbReference type="PANTHER" id="PTHR42729:SF1">
    <property type="entry name" value="OLIGO_DIPEPTIDE TRANSPORT, PERMEASE PROTEIN (DPPC-2)"/>
    <property type="match status" value="1"/>
</dbReference>
<evidence type="ECO:0000313" key="7">
    <source>
        <dbReference type="EMBL" id="HDX31728.1"/>
    </source>
</evidence>
<reference evidence="7" key="1">
    <citation type="journal article" date="2020" name="mSystems">
        <title>Genome- and Community-Level Interaction Insights into Carbon Utilization and Element Cycling Functions of Hydrothermarchaeota in Hydrothermal Sediment.</title>
        <authorList>
            <person name="Zhou Z."/>
            <person name="Liu Y."/>
            <person name="Xu W."/>
            <person name="Pan J."/>
            <person name="Luo Z.H."/>
            <person name="Li M."/>
        </authorList>
    </citation>
    <scope>NUCLEOTIDE SEQUENCE [LARGE SCALE GENOMIC DNA]</scope>
    <source>
        <strain evidence="7">SpSt-289</strain>
    </source>
</reference>
<dbReference type="PANTHER" id="PTHR42729">
    <property type="entry name" value="OLIGO/DIPEPTIDE TRANSPORT, PERMEASE PROTEIN (DPPC-2)"/>
    <property type="match status" value="1"/>
</dbReference>
<comment type="similarity">
    <text evidence="5">Belongs to the binding-protein-dependent transport system permease family.</text>
</comment>
<dbReference type="EMBL" id="DSMG01000099">
    <property type="protein sequence ID" value="HDX31728.1"/>
    <property type="molecule type" value="Genomic_DNA"/>
</dbReference>
<keyword evidence="5" id="KW-0813">Transport</keyword>
<name>A0A7C1JWT6_9CHLR</name>
<keyword evidence="4 5" id="KW-0472">Membrane</keyword>
<keyword evidence="2 5" id="KW-0812">Transmembrane</keyword>
<dbReference type="SUPFAM" id="SSF161098">
    <property type="entry name" value="MetI-like"/>
    <property type="match status" value="1"/>
</dbReference>
<feature type="transmembrane region" description="Helical" evidence="5">
    <location>
        <begin position="222"/>
        <end position="244"/>
    </location>
</feature>
<evidence type="ECO:0000256" key="2">
    <source>
        <dbReference type="ARBA" id="ARBA00022692"/>
    </source>
</evidence>
<keyword evidence="3 5" id="KW-1133">Transmembrane helix</keyword>
<dbReference type="PROSITE" id="PS50928">
    <property type="entry name" value="ABC_TM1"/>
    <property type="match status" value="1"/>
</dbReference>
<organism evidence="7">
    <name type="scientific">Caldilinea aerophila</name>
    <dbReference type="NCBI Taxonomy" id="133453"/>
    <lineage>
        <taxon>Bacteria</taxon>
        <taxon>Bacillati</taxon>
        <taxon>Chloroflexota</taxon>
        <taxon>Caldilineae</taxon>
        <taxon>Caldilineales</taxon>
        <taxon>Caldilineaceae</taxon>
        <taxon>Caldilinea</taxon>
    </lineage>
</organism>
<evidence type="ECO:0000259" key="6">
    <source>
        <dbReference type="PROSITE" id="PS50928"/>
    </source>
</evidence>
<comment type="subcellular location">
    <subcellularLocation>
        <location evidence="5">Cell membrane</location>
        <topology evidence="5">Multi-pass membrane protein</topology>
    </subcellularLocation>
    <subcellularLocation>
        <location evidence="1">Membrane</location>
        <topology evidence="1">Multi-pass membrane protein</topology>
    </subcellularLocation>
</comment>
<feature type="transmembrane region" description="Helical" evidence="5">
    <location>
        <begin position="91"/>
        <end position="110"/>
    </location>
</feature>
<evidence type="ECO:0000256" key="1">
    <source>
        <dbReference type="ARBA" id="ARBA00004141"/>
    </source>
</evidence>
<dbReference type="Pfam" id="PF00528">
    <property type="entry name" value="BPD_transp_1"/>
    <property type="match status" value="1"/>
</dbReference>
<dbReference type="GO" id="GO:0055085">
    <property type="term" value="P:transmembrane transport"/>
    <property type="evidence" value="ECO:0007669"/>
    <property type="project" value="InterPro"/>
</dbReference>
<evidence type="ECO:0000256" key="3">
    <source>
        <dbReference type="ARBA" id="ARBA00022989"/>
    </source>
</evidence>
<dbReference type="GO" id="GO:0005886">
    <property type="term" value="C:plasma membrane"/>
    <property type="evidence" value="ECO:0007669"/>
    <property type="project" value="UniProtKB-SubCell"/>
</dbReference>
<feature type="transmembrane region" description="Helical" evidence="5">
    <location>
        <begin position="167"/>
        <end position="187"/>
    </location>
</feature>
<evidence type="ECO:0000256" key="4">
    <source>
        <dbReference type="ARBA" id="ARBA00023136"/>
    </source>
</evidence>
<evidence type="ECO:0000256" key="5">
    <source>
        <dbReference type="RuleBase" id="RU363032"/>
    </source>
</evidence>
<proteinExistence type="inferred from homology"/>
<sequence>MPPTTGQTQQPRQAVGAAAYARFGTPTWAHPLGTESSGRDMLAVLLVGAPRSLRIGLIAASIGMAIGVLLGFTAGYLGGWVDSVIRTISDAVIVIPALAVLIVIGAYVKVLQIENMALLLALFAWPGPTRLIRAQVLSMRERGYVQMARISGASSFHIMFLEMMPNMLPYIAASFTGNVSAAILAATGLEVLGLGPTRIPTLGMTIYYAISAAAILRGMWWWWGVPIVALVIVFSGLFLMTVGLDEIANPRLRGRKVTA</sequence>
<dbReference type="InterPro" id="IPR035906">
    <property type="entry name" value="MetI-like_sf"/>
</dbReference>
<dbReference type="CDD" id="cd06261">
    <property type="entry name" value="TM_PBP2"/>
    <property type="match status" value="1"/>
</dbReference>
<feature type="transmembrane region" description="Helical" evidence="5">
    <location>
        <begin position="199"/>
        <end position="216"/>
    </location>
</feature>
<dbReference type="Gene3D" id="1.10.3720.10">
    <property type="entry name" value="MetI-like"/>
    <property type="match status" value="1"/>
</dbReference>
<protein>
    <submittedName>
        <fullName evidence="7">ABC transporter permease</fullName>
    </submittedName>
</protein>